<dbReference type="RefSeq" id="WP_161813025.1">
    <property type="nucleotide sequence ID" value="NZ_BLJN01000003.1"/>
</dbReference>
<dbReference type="InterPro" id="IPR039425">
    <property type="entry name" value="RNA_pol_sigma-70-like"/>
</dbReference>
<dbReference type="EMBL" id="BLJN01000003">
    <property type="protein sequence ID" value="GFE81367.1"/>
    <property type="molecule type" value="Genomic_DNA"/>
</dbReference>
<dbReference type="GO" id="GO:0016987">
    <property type="term" value="F:sigma factor activity"/>
    <property type="evidence" value="ECO:0007669"/>
    <property type="project" value="UniProtKB-KW"/>
</dbReference>
<dbReference type="InterPro" id="IPR014284">
    <property type="entry name" value="RNA_pol_sigma-70_dom"/>
</dbReference>
<dbReference type="Pfam" id="PF04542">
    <property type="entry name" value="Sigma70_r2"/>
    <property type="match status" value="1"/>
</dbReference>
<sequence length="172" mass="19838">MNAADSARERGRFEALCMPFRADVFRFVYWLCRDRALAEDVVQETLLRAWRSLDSLGDEKSARPWLLTIARRELARVFERKRLPIVDIDVANEAEPDSLAVNDQHEVEDMRRAILKLDVTHREPLVLQVLLGYSTEEIARHLDISVAAVLTRLFRARQVLRQQLLGAEGSRS</sequence>
<dbReference type="Gene3D" id="1.10.1740.10">
    <property type="match status" value="1"/>
</dbReference>
<dbReference type="InterPro" id="IPR007627">
    <property type="entry name" value="RNA_pol_sigma70_r2"/>
</dbReference>
<dbReference type="InterPro" id="IPR013249">
    <property type="entry name" value="RNA_pol_sigma70_r4_t2"/>
</dbReference>
<reference evidence="10" key="1">
    <citation type="submission" date="2020-01" db="EMBL/GenBank/DDBJ databases">
        <title>'Steroidobacter agaridevorans' sp. nov., agar-degrading bacteria isolated from rhizosphere soils.</title>
        <authorList>
            <person name="Ikenaga M."/>
            <person name="Kataoka M."/>
            <person name="Murouchi A."/>
            <person name="Katsuragi S."/>
            <person name="Sakai M."/>
        </authorList>
    </citation>
    <scope>NUCLEOTIDE SEQUENCE [LARGE SCALE GENOMIC DNA]</scope>
    <source>
        <strain evidence="10">YU21-B</strain>
    </source>
</reference>
<evidence type="ECO:0000256" key="3">
    <source>
        <dbReference type="ARBA" id="ARBA00023082"/>
    </source>
</evidence>
<evidence type="ECO:0000256" key="2">
    <source>
        <dbReference type="ARBA" id="ARBA00023015"/>
    </source>
</evidence>
<evidence type="ECO:0000313" key="9">
    <source>
        <dbReference type="EMBL" id="GFE81367.1"/>
    </source>
</evidence>
<dbReference type="Proteomes" id="UP000445000">
    <property type="component" value="Unassembled WGS sequence"/>
</dbReference>
<dbReference type="InterPro" id="IPR013325">
    <property type="entry name" value="RNA_pol_sigma_r2"/>
</dbReference>
<proteinExistence type="inferred from homology"/>
<name>A0A829YDL4_9GAMM</name>
<dbReference type="SUPFAM" id="SSF88946">
    <property type="entry name" value="Sigma2 domain of RNA polymerase sigma factors"/>
    <property type="match status" value="1"/>
</dbReference>
<evidence type="ECO:0000313" key="10">
    <source>
        <dbReference type="Proteomes" id="UP000445000"/>
    </source>
</evidence>
<comment type="similarity">
    <text evidence="1 6">Belongs to the sigma-70 factor family. ECF subfamily.</text>
</comment>
<evidence type="ECO:0000259" key="7">
    <source>
        <dbReference type="Pfam" id="PF04542"/>
    </source>
</evidence>
<keyword evidence="3 6" id="KW-0731">Sigma factor</keyword>
<evidence type="ECO:0000256" key="6">
    <source>
        <dbReference type="RuleBase" id="RU000716"/>
    </source>
</evidence>
<feature type="domain" description="RNA polymerase sigma factor 70 region 4 type 2" evidence="8">
    <location>
        <begin position="109"/>
        <end position="158"/>
    </location>
</feature>
<feature type="domain" description="RNA polymerase sigma-70 region 2" evidence="7">
    <location>
        <begin position="21"/>
        <end position="81"/>
    </location>
</feature>
<dbReference type="Pfam" id="PF08281">
    <property type="entry name" value="Sigma70_r4_2"/>
    <property type="match status" value="1"/>
</dbReference>
<evidence type="ECO:0000256" key="5">
    <source>
        <dbReference type="ARBA" id="ARBA00023163"/>
    </source>
</evidence>
<dbReference type="InterPro" id="IPR000838">
    <property type="entry name" value="RNA_pol_sigma70_ECF_CS"/>
</dbReference>
<gene>
    <name evidence="9" type="ORF">GCM10011487_33670</name>
</gene>
<accession>A0A829YDL4</accession>
<dbReference type="CDD" id="cd06171">
    <property type="entry name" value="Sigma70_r4"/>
    <property type="match status" value="1"/>
</dbReference>
<dbReference type="InterPro" id="IPR013324">
    <property type="entry name" value="RNA_pol_sigma_r3/r4-like"/>
</dbReference>
<dbReference type="GO" id="GO:0006352">
    <property type="term" value="P:DNA-templated transcription initiation"/>
    <property type="evidence" value="ECO:0007669"/>
    <property type="project" value="InterPro"/>
</dbReference>
<dbReference type="Gene3D" id="1.10.10.10">
    <property type="entry name" value="Winged helix-like DNA-binding domain superfamily/Winged helix DNA-binding domain"/>
    <property type="match status" value="1"/>
</dbReference>
<comment type="caution">
    <text evidence="9">The sequence shown here is derived from an EMBL/GenBank/DDBJ whole genome shotgun (WGS) entry which is preliminary data.</text>
</comment>
<keyword evidence="10" id="KW-1185">Reference proteome</keyword>
<dbReference type="PROSITE" id="PS01063">
    <property type="entry name" value="SIGMA70_ECF"/>
    <property type="match status" value="1"/>
</dbReference>
<evidence type="ECO:0000259" key="8">
    <source>
        <dbReference type="Pfam" id="PF08281"/>
    </source>
</evidence>
<dbReference type="InterPro" id="IPR036388">
    <property type="entry name" value="WH-like_DNA-bd_sf"/>
</dbReference>
<evidence type="ECO:0000256" key="4">
    <source>
        <dbReference type="ARBA" id="ARBA00023125"/>
    </source>
</evidence>
<keyword evidence="2 6" id="KW-0805">Transcription regulation</keyword>
<dbReference type="PANTHER" id="PTHR43133:SF51">
    <property type="entry name" value="RNA POLYMERASE SIGMA FACTOR"/>
    <property type="match status" value="1"/>
</dbReference>
<dbReference type="AlphaFoldDB" id="A0A829YDL4"/>
<organism evidence="9 10">
    <name type="scientific">Steroidobacter agaridevorans</name>
    <dbReference type="NCBI Taxonomy" id="2695856"/>
    <lineage>
        <taxon>Bacteria</taxon>
        <taxon>Pseudomonadati</taxon>
        <taxon>Pseudomonadota</taxon>
        <taxon>Gammaproteobacteria</taxon>
        <taxon>Steroidobacterales</taxon>
        <taxon>Steroidobacteraceae</taxon>
        <taxon>Steroidobacter</taxon>
    </lineage>
</organism>
<dbReference type="SUPFAM" id="SSF88659">
    <property type="entry name" value="Sigma3 and sigma4 domains of RNA polymerase sigma factors"/>
    <property type="match status" value="1"/>
</dbReference>
<dbReference type="GO" id="GO:0003677">
    <property type="term" value="F:DNA binding"/>
    <property type="evidence" value="ECO:0007669"/>
    <property type="project" value="UniProtKB-KW"/>
</dbReference>
<dbReference type="NCBIfam" id="TIGR02937">
    <property type="entry name" value="sigma70-ECF"/>
    <property type="match status" value="1"/>
</dbReference>
<dbReference type="PANTHER" id="PTHR43133">
    <property type="entry name" value="RNA POLYMERASE ECF-TYPE SIGMA FACTO"/>
    <property type="match status" value="1"/>
</dbReference>
<evidence type="ECO:0000256" key="1">
    <source>
        <dbReference type="ARBA" id="ARBA00010641"/>
    </source>
</evidence>
<keyword evidence="4 6" id="KW-0238">DNA-binding</keyword>
<protein>
    <recommendedName>
        <fullName evidence="6">RNA polymerase sigma factor</fullName>
    </recommendedName>
</protein>
<keyword evidence="5 6" id="KW-0804">Transcription</keyword>